<dbReference type="GO" id="GO:0000160">
    <property type="term" value="P:phosphorelay signal transduction system"/>
    <property type="evidence" value="ECO:0007669"/>
    <property type="project" value="InterPro"/>
</dbReference>
<dbReference type="PANTHER" id="PTHR44591">
    <property type="entry name" value="STRESS RESPONSE REGULATOR PROTEIN 1"/>
    <property type="match status" value="1"/>
</dbReference>
<dbReference type="InterPro" id="IPR050595">
    <property type="entry name" value="Bact_response_regulator"/>
</dbReference>
<keyword evidence="5" id="KW-1185">Reference proteome</keyword>
<evidence type="ECO:0000259" key="3">
    <source>
        <dbReference type="PROSITE" id="PS50110"/>
    </source>
</evidence>
<proteinExistence type="predicted"/>
<sequence>MIKKHILVVDDDPSLRALFQALLESYGYTSETAANGLEALTRIAQAPFDIVLLDYMMPGITGLAVLQYMQRHHPSTPVMMLTGHSEGPVGAQALAAGARVCLSKPFNCAELKEALNSMVEMHA</sequence>
<dbReference type="AlphaFoldDB" id="A0AA96JWW3"/>
<feature type="modified residue" description="4-aspartylphosphate" evidence="2">
    <location>
        <position position="54"/>
    </location>
</feature>
<dbReference type="EMBL" id="CP116968">
    <property type="protein sequence ID" value="WNM62953.1"/>
    <property type="molecule type" value="Genomic_DNA"/>
</dbReference>
<feature type="domain" description="Response regulatory" evidence="3">
    <location>
        <begin position="5"/>
        <end position="119"/>
    </location>
</feature>
<evidence type="ECO:0000256" key="1">
    <source>
        <dbReference type="ARBA" id="ARBA00022553"/>
    </source>
</evidence>
<dbReference type="CDD" id="cd00156">
    <property type="entry name" value="REC"/>
    <property type="match status" value="1"/>
</dbReference>
<evidence type="ECO:0000313" key="5">
    <source>
        <dbReference type="Proteomes" id="UP001302494"/>
    </source>
</evidence>
<gene>
    <name evidence="4" type="ORF">PQG83_04165</name>
</gene>
<protein>
    <submittedName>
        <fullName evidence="4">Response regulator</fullName>
    </submittedName>
</protein>
<dbReference type="PANTHER" id="PTHR44591:SF3">
    <property type="entry name" value="RESPONSE REGULATORY DOMAIN-CONTAINING PROTEIN"/>
    <property type="match status" value="1"/>
</dbReference>
<dbReference type="SMART" id="SM00448">
    <property type="entry name" value="REC"/>
    <property type="match status" value="1"/>
</dbReference>
<dbReference type="RefSeq" id="WP_312747111.1">
    <property type="nucleotide sequence ID" value="NZ_CP116968.1"/>
</dbReference>
<dbReference type="InterPro" id="IPR001789">
    <property type="entry name" value="Sig_transdc_resp-reg_receiver"/>
</dbReference>
<dbReference type="SUPFAM" id="SSF52172">
    <property type="entry name" value="CheY-like"/>
    <property type="match status" value="1"/>
</dbReference>
<name>A0AA96JWW3_9BACT</name>
<reference evidence="4 5" key="1">
    <citation type="submission" date="2023-01" db="EMBL/GenBank/DDBJ databases">
        <title>Cultivation and genomic characterization of new, ubiquitous marine nitrite-oxidizing bacteria from the Nitrospirales.</title>
        <authorList>
            <person name="Mueller A.J."/>
            <person name="Daebeler A."/>
            <person name="Herbold C.W."/>
            <person name="Kirkegaard R.H."/>
            <person name="Daims H."/>
        </authorList>
    </citation>
    <scope>NUCLEOTIDE SEQUENCE [LARGE SCALE GENOMIC DNA]</scope>
    <source>
        <strain evidence="4 5">DK</strain>
    </source>
</reference>
<dbReference type="PROSITE" id="PS50110">
    <property type="entry name" value="RESPONSE_REGULATORY"/>
    <property type="match status" value="1"/>
</dbReference>
<evidence type="ECO:0000313" key="4">
    <source>
        <dbReference type="EMBL" id="WNM62953.1"/>
    </source>
</evidence>
<dbReference type="InterPro" id="IPR011006">
    <property type="entry name" value="CheY-like_superfamily"/>
</dbReference>
<organism evidence="4 5">
    <name type="scientific">Candidatus Nitrospira neomarina</name>
    <dbReference type="NCBI Taxonomy" id="3020899"/>
    <lineage>
        <taxon>Bacteria</taxon>
        <taxon>Pseudomonadati</taxon>
        <taxon>Nitrospirota</taxon>
        <taxon>Nitrospiria</taxon>
        <taxon>Nitrospirales</taxon>
        <taxon>Nitrospiraceae</taxon>
        <taxon>Nitrospira</taxon>
    </lineage>
</organism>
<dbReference type="Pfam" id="PF00072">
    <property type="entry name" value="Response_reg"/>
    <property type="match status" value="1"/>
</dbReference>
<accession>A0AA96JWW3</accession>
<dbReference type="KEGG" id="nneo:PQG83_04165"/>
<keyword evidence="1 2" id="KW-0597">Phosphoprotein</keyword>
<dbReference type="Proteomes" id="UP001302494">
    <property type="component" value="Chromosome"/>
</dbReference>
<evidence type="ECO:0000256" key="2">
    <source>
        <dbReference type="PROSITE-ProRule" id="PRU00169"/>
    </source>
</evidence>
<dbReference type="Gene3D" id="3.40.50.2300">
    <property type="match status" value="1"/>
</dbReference>